<proteinExistence type="predicted"/>
<gene>
    <name evidence="1" type="ORF">RND71_003506</name>
</gene>
<protein>
    <submittedName>
        <fullName evidence="1">Uncharacterized protein</fullName>
    </submittedName>
</protein>
<evidence type="ECO:0000313" key="1">
    <source>
        <dbReference type="EMBL" id="KAK4377210.1"/>
    </source>
</evidence>
<keyword evidence="2" id="KW-1185">Reference proteome</keyword>
<dbReference type="EMBL" id="JAVYJV010000002">
    <property type="protein sequence ID" value="KAK4377210.1"/>
    <property type="molecule type" value="Genomic_DNA"/>
</dbReference>
<name>A0AAE1SWS4_9SOLA</name>
<reference evidence="1" key="1">
    <citation type="submission" date="2023-12" db="EMBL/GenBank/DDBJ databases">
        <title>Genome assembly of Anisodus tanguticus.</title>
        <authorList>
            <person name="Wang Y.-J."/>
        </authorList>
    </citation>
    <scope>NUCLEOTIDE SEQUENCE</scope>
    <source>
        <strain evidence="1">KB-2021</strain>
        <tissue evidence="1">Leaf</tissue>
    </source>
</reference>
<comment type="caution">
    <text evidence="1">The sequence shown here is derived from an EMBL/GenBank/DDBJ whole genome shotgun (WGS) entry which is preliminary data.</text>
</comment>
<dbReference type="AlphaFoldDB" id="A0AAE1SWS4"/>
<accession>A0AAE1SWS4</accession>
<sequence>MWGRKKSRGGLGGGRQIGHIGFNNGYFSLKIGVEFFSDWTEFCCRWTDSDEESRRGLGLLVIGARLER</sequence>
<evidence type="ECO:0000313" key="2">
    <source>
        <dbReference type="Proteomes" id="UP001291623"/>
    </source>
</evidence>
<dbReference type="Proteomes" id="UP001291623">
    <property type="component" value="Unassembled WGS sequence"/>
</dbReference>
<organism evidence="1 2">
    <name type="scientific">Anisodus tanguticus</name>
    <dbReference type="NCBI Taxonomy" id="243964"/>
    <lineage>
        <taxon>Eukaryota</taxon>
        <taxon>Viridiplantae</taxon>
        <taxon>Streptophyta</taxon>
        <taxon>Embryophyta</taxon>
        <taxon>Tracheophyta</taxon>
        <taxon>Spermatophyta</taxon>
        <taxon>Magnoliopsida</taxon>
        <taxon>eudicotyledons</taxon>
        <taxon>Gunneridae</taxon>
        <taxon>Pentapetalae</taxon>
        <taxon>asterids</taxon>
        <taxon>lamiids</taxon>
        <taxon>Solanales</taxon>
        <taxon>Solanaceae</taxon>
        <taxon>Solanoideae</taxon>
        <taxon>Hyoscyameae</taxon>
        <taxon>Anisodus</taxon>
    </lineage>
</organism>